<evidence type="ECO:0000256" key="4">
    <source>
        <dbReference type="ARBA" id="ARBA00022692"/>
    </source>
</evidence>
<dbReference type="InterPro" id="IPR000620">
    <property type="entry name" value="EamA_dom"/>
</dbReference>
<dbReference type="PANTHER" id="PTHR42920">
    <property type="entry name" value="OS03G0707200 PROTEIN-RELATED"/>
    <property type="match status" value="1"/>
</dbReference>
<accession>A0ABV7Y3M4</accession>
<dbReference type="InterPro" id="IPR051258">
    <property type="entry name" value="Diverse_Substrate_Transporter"/>
</dbReference>
<keyword evidence="6 7" id="KW-0472">Membrane</keyword>
<evidence type="ECO:0000313" key="10">
    <source>
        <dbReference type="Proteomes" id="UP001595699"/>
    </source>
</evidence>
<feature type="transmembrane region" description="Helical" evidence="7">
    <location>
        <begin position="156"/>
        <end position="175"/>
    </location>
</feature>
<proteinExistence type="inferred from homology"/>
<feature type="transmembrane region" description="Helical" evidence="7">
    <location>
        <begin position="78"/>
        <end position="95"/>
    </location>
</feature>
<comment type="subcellular location">
    <subcellularLocation>
        <location evidence="1">Cell membrane</location>
        <topology evidence="1">Multi-pass membrane protein</topology>
    </subcellularLocation>
</comment>
<evidence type="ECO:0000259" key="8">
    <source>
        <dbReference type="Pfam" id="PF00892"/>
    </source>
</evidence>
<evidence type="ECO:0000256" key="2">
    <source>
        <dbReference type="ARBA" id="ARBA00007362"/>
    </source>
</evidence>
<evidence type="ECO:0000256" key="5">
    <source>
        <dbReference type="ARBA" id="ARBA00022989"/>
    </source>
</evidence>
<comment type="caution">
    <text evidence="9">The sequence shown here is derived from an EMBL/GenBank/DDBJ whole genome shotgun (WGS) entry which is preliminary data.</text>
</comment>
<dbReference type="RefSeq" id="WP_205120340.1">
    <property type="nucleotide sequence ID" value="NZ_JAFBCM010000001.1"/>
</dbReference>
<feature type="transmembrane region" description="Helical" evidence="7">
    <location>
        <begin position="214"/>
        <end position="231"/>
    </location>
</feature>
<keyword evidence="4 7" id="KW-0812">Transmembrane</keyword>
<feature type="transmembrane region" description="Helical" evidence="7">
    <location>
        <begin position="101"/>
        <end position="122"/>
    </location>
</feature>
<feature type="transmembrane region" description="Helical" evidence="7">
    <location>
        <begin position="182"/>
        <end position="202"/>
    </location>
</feature>
<name>A0ABV7Y3M4_9ACTN</name>
<gene>
    <name evidence="9" type="ORF">ACFOUW_03130</name>
</gene>
<evidence type="ECO:0000313" key="9">
    <source>
        <dbReference type="EMBL" id="MFC3759815.1"/>
    </source>
</evidence>
<dbReference type="PANTHER" id="PTHR42920:SF5">
    <property type="entry name" value="EAMA DOMAIN-CONTAINING PROTEIN"/>
    <property type="match status" value="1"/>
</dbReference>
<comment type="similarity">
    <text evidence="2">Belongs to the EamA transporter family.</text>
</comment>
<keyword evidence="5 7" id="KW-1133">Transmembrane helix</keyword>
<feature type="domain" description="EamA" evidence="8">
    <location>
        <begin position="16"/>
        <end position="144"/>
    </location>
</feature>
<reference evidence="10" key="1">
    <citation type="journal article" date="2019" name="Int. J. Syst. Evol. Microbiol.">
        <title>The Global Catalogue of Microorganisms (GCM) 10K type strain sequencing project: providing services to taxonomists for standard genome sequencing and annotation.</title>
        <authorList>
            <consortium name="The Broad Institute Genomics Platform"/>
            <consortium name="The Broad Institute Genome Sequencing Center for Infectious Disease"/>
            <person name="Wu L."/>
            <person name="Ma J."/>
        </authorList>
    </citation>
    <scope>NUCLEOTIDE SEQUENCE [LARGE SCALE GENOMIC DNA]</scope>
    <source>
        <strain evidence="10">CGMCC 4.7241</strain>
    </source>
</reference>
<feature type="transmembrane region" description="Helical" evidence="7">
    <location>
        <begin position="12"/>
        <end position="34"/>
    </location>
</feature>
<evidence type="ECO:0000256" key="7">
    <source>
        <dbReference type="SAM" id="Phobius"/>
    </source>
</evidence>
<dbReference type="InterPro" id="IPR037185">
    <property type="entry name" value="EmrE-like"/>
</dbReference>
<evidence type="ECO:0000256" key="3">
    <source>
        <dbReference type="ARBA" id="ARBA00022475"/>
    </source>
</evidence>
<sequence>MSSGTSPQSTRTTTLAVVGLVSVTAVWGSTFFLIRDLLTRVPVVDFLAVRFAIAAIVLGVIAHRSVLKLSRATRNRGVILGLVYGVAQILQTAGLEHTSASVSGFVTGMYVVITPLLAGILLRNKIGPAVWIAVVLATAGLGVLALRGFAFGYGEFLTLLAAALYALHIVGVGAWTSAKDALGLSVVQMAVIAVVCLVAAVPDGITIPDRSADWLSVIYMALIAGAFALVMQTWAQAHLPPTRAAIVMCMEPVWAAFFAVMLGGENLTVRMLVGGAFVLGAMYLAELAPRRRLPDETPHLPL</sequence>
<feature type="transmembrane region" description="Helical" evidence="7">
    <location>
        <begin position="267"/>
        <end position="285"/>
    </location>
</feature>
<dbReference type="Pfam" id="PF00892">
    <property type="entry name" value="EamA"/>
    <property type="match status" value="2"/>
</dbReference>
<dbReference type="SUPFAM" id="SSF103481">
    <property type="entry name" value="Multidrug resistance efflux transporter EmrE"/>
    <property type="match status" value="2"/>
</dbReference>
<evidence type="ECO:0000256" key="1">
    <source>
        <dbReference type="ARBA" id="ARBA00004651"/>
    </source>
</evidence>
<protein>
    <submittedName>
        <fullName evidence="9">DMT family transporter</fullName>
    </submittedName>
</protein>
<keyword evidence="10" id="KW-1185">Reference proteome</keyword>
<feature type="transmembrane region" description="Helical" evidence="7">
    <location>
        <begin position="129"/>
        <end position="150"/>
    </location>
</feature>
<feature type="domain" description="EamA" evidence="8">
    <location>
        <begin position="153"/>
        <end position="284"/>
    </location>
</feature>
<dbReference type="Proteomes" id="UP001595699">
    <property type="component" value="Unassembled WGS sequence"/>
</dbReference>
<dbReference type="EMBL" id="JBHRZH010000004">
    <property type="protein sequence ID" value="MFC3759815.1"/>
    <property type="molecule type" value="Genomic_DNA"/>
</dbReference>
<feature type="transmembrane region" description="Helical" evidence="7">
    <location>
        <begin position="46"/>
        <end position="66"/>
    </location>
</feature>
<evidence type="ECO:0000256" key="6">
    <source>
        <dbReference type="ARBA" id="ARBA00023136"/>
    </source>
</evidence>
<organism evidence="9 10">
    <name type="scientific">Tenggerimyces flavus</name>
    <dbReference type="NCBI Taxonomy" id="1708749"/>
    <lineage>
        <taxon>Bacteria</taxon>
        <taxon>Bacillati</taxon>
        <taxon>Actinomycetota</taxon>
        <taxon>Actinomycetes</taxon>
        <taxon>Propionibacteriales</taxon>
        <taxon>Nocardioidaceae</taxon>
        <taxon>Tenggerimyces</taxon>
    </lineage>
</organism>
<keyword evidence="3" id="KW-1003">Cell membrane</keyword>
<feature type="transmembrane region" description="Helical" evidence="7">
    <location>
        <begin position="243"/>
        <end position="261"/>
    </location>
</feature>